<evidence type="ECO:0000313" key="3">
    <source>
        <dbReference type="Proteomes" id="UP000285084"/>
    </source>
</evidence>
<dbReference type="AlphaFoldDB" id="A0A420MC41"/>
<accession>A0A420MC41</accession>
<dbReference type="Proteomes" id="UP000285084">
    <property type="component" value="Unassembled WGS sequence"/>
</dbReference>
<sequence>MDDHESGDDGGEEEENDNDDYGDEEDEGEDESECEESDRHDTSEYDSQSSVAIEADDLSDAESTSAWSLDNQEQLS</sequence>
<reference evidence="2 3" key="1">
    <citation type="journal article" date="2018" name="Sci. Rep.">
        <title>Characterisation of pathogen-specific regions and novel effector candidates in Fusarium oxysporum f. sp. cepae.</title>
        <authorList>
            <person name="Armitage A.D."/>
            <person name="Taylor A."/>
            <person name="Sobczyk M.K."/>
            <person name="Baxter L."/>
            <person name="Greenfield B.P."/>
            <person name="Bates H.J."/>
            <person name="Wilson F."/>
            <person name="Jackson A.C."/>
            <person name="Ott S."/>
            <person name="Harrison R.J."/>
            <person name="Clarkson J.P."/>
        </authorList>
    </citation>
    <scope>NUCLEOTIDE SEQUENCE [LARGE SCALE GENOMIC DNA]</scope>
    <source>
        <strain evidence="2 3">Fo_A13</strain>
    </source>
</reference>
<dbReference type="EMBL" id="MRCX01000395">
    <property type="protein sequence ID" value="RKK65577.1"/>
    <property type="molecule type" value="Genomic_DNA"/>
</dbReference>
<evidence type="ECO:0000313" key="2">
    <source>
        <dbReference type="EMBL" id="RKK65577.1"/>
    </source>
</evidence>
<feature type="region of interest" description="Disordered" evidence="1">
    <location>
        <begin position="1"/>
        <end position="76"/>
    </location>
</feature>
<feature type="compositionally biased region" description="Polar residues" evidence="1">
    <location>
        <begin position="61"/>
        <end position="76"/>
    </location>
</feature>
<protein>
    <submittedName>
        <fullName evidence="2">Uncharacterized protein</fullName>
    </submittedName>
</protein>
<proteinExistence type="predicted"/>
<evidence type="ECO:0000256" key="1">
    <source>
        <dbReference type="SAM" id="MobiDB-lite"/>
    </source>
</evidence>
<comment type="caution">
    <text evidence="2">The sequence shown here is derived from an EMBL/GenBank/DDBJ whole genome shotgun (WGS) entry which is preliminary data.</text>
</comment>
<feature type="compositionally biased region" description="Acidic residues" evidence="1">
    <location>
        <begin position="1"/>
        <end position="36"/>
    </location>
</feature>
<organism evidence="2 3">
    <name type="scientific">Fusarium oxysporum</name>
    <name type="common">Fusarium vascular wilt</name>
    <dbReference type="NCBI Taxonomy" id="5507"/>
    <lineage>
        <taxon>Eukaryota</taxon>
        <taxon>Fungi</taxon>
        <taxon>Dikarya</taxon>
        <taxon>Ascomycota</taxon>
        <taxon>Pezizomycotina</taxon>
        <taxon>Sordariomycetes</taxon>
        <taxon>Hypocreomycetidae</taxon>
        <taxon>Hypocreales</taxon>
        <taxon>Nectriaceae</taxon>
        <taxon>Fusarium</taxon>
        <taxon>Fusarium oxysporum species complex</taxon>
    </lineage>
</organism>
<gene>
    <name evidence="2" type="ORF">BFJ69_g16155</name>
</gene>
<name>A0A420MC41_FUSOX</name>